<dbReference type="EMBL" id="JADBEG010000001">
    <property type="protein sequence ID" value="MBE1496791.1"/>
    <property type="molecule type" value="Genomic_DNA"/>
</dbReference>
<comment type="caution">
    <text evidence="5">The sequence shown here is derived from an EMBL/GenBank/DDBJ whole genome shotgun (WGS) entry which is preliminary data.</text>
</comment>
<dbReference type="Gene3D" id="3.30.360.10">
    <property type="entry name" value="Dihydrodipicolinate Reductase, domain 2"/>
    <property type="match status" value="1"/>
</dbReference>
<dbReference type="PANTHER" id="PTHR22604">
    <property type="entry name" value="OXIDOREDUCTASES"/>
    <property type="match status" value="1"/>
</dbReference>
<evidence type="ECO:0000256" key="2">
    <source>
        <dbReference type="ARBA" id="ARBA00023002"/>
    </source>
</evidence>
<gene>
    <name evidence="5" type="ORF">H4696_003891</name>
</gene>
<feature type="domain" description="GFO/IDH/MocA-like oxidoreductase" evidence="4">
    <location>
        <begin position="133"/>
        <end position="247"/>
    </location>
</feature>
<sequence>MTPVRLGVLGCASIVRRRMLPAVARSGDVELVAVASRDETKAKSVTAEFGGEAVEGYEQLLARRDLDAVYVPLPAALHAEWVERALRAGLHVLCEKPLTGTLPASLRLVRLAEERGLSLVENFMFARHRQHAVVRELVAAGTIGEIRSLTAEFAFPPKPAGDMRYTAAGGGALVEIGGYPLRTALMLLGEELSVAGAVVRHSAEHGVDLSGAALLTDPAGRTAHLTWGMEHAYRASYELWGETGRIVVEWAYTPPAEHRPVLRIETQDRIDRRTLPADDQFGNVLAEFARSVRTGVPGELEGHNVLRLAALSDEVAAAARVCGAVA</sequence>
<dbReference type="InterPro" id="IPR050984">
    <property type="entry name" value="Gfo/Idh/MocA_domain"/>
</dbReference>
<organism evidence="5 6">
    <name type="scientific">Amycolatopsis lexingtonensis</name>
    <dbReference type="NCBI Taxonomy" id="218822"/>
    <lineage>
        <taxon>Bacteria</taxon>
        <taxon>Bacillati</taxon>
        <taxon>Actinomycetota</taxon>
        <taxon>Actinomycetes</taxon>
        <taxon>Pseudonocardiales</taxon>
        <taxon>Pseudonocardiaceae</taxon>
        <taxon>Amycolatopsis</taxon>
    </lineage>
</organism>
<dbReference type="InterPro" id="IPR000683">
    <property type="entry name" value="Gfo/Idh/MocA-like_OxRdtase_N"/>
</dbReference>
<evidence type="ECO:0000313" key="6">
    <source>
        <dbReference type="Proteomes" id="UP000631670"/>
    </source>
</evidence>
<name>A0ABR9I0S2_9PSEU</name>
<evidence type="ECO:0000256" key="1">
    <source>
        <dbReference type="ARBA" id="ARBA00010928"/>
    </source>
</evidence>
<dbReference type="SUPFAM" id="SSF51735">
    <property type="entry name" value="NAD(P)-binding Rossmann-fold domains"/>
    <property type="match status" value="1"/>
</dbReference>
<proteinExistence type="inferred from homology"/>
<dbReference type="RefSeq" id="WP_249026836.1">
    <property type="nucleotide sequence ID" value="NZ_JADBEG010000001.1"/>
</dbReference>
<comment type="similarity">
    <text evidence="1">Belongs to the Gfo/Idh/MocA family.</text>
</comment>
<protein>
    <submittedName>
        <fullName evidence="5">NDP-hexose-3-ketoreductase</fullName>
    </submittedName>
</protein>
<keyword evidence="2" id="KW-0560">Oxidoreductase</keyword>
<dbReference type="Pfam" id="PF22725">
    <property type="entry name" value="GFO_IDH_MocA_C3"/>
    <property type="match status" value="1"/>
</dbReference>
<dbReference type="InterPro" id="IPR055170">
    <property type="entry name" value="GFO_IDH_MocA-like_dom"/>
</dbReference>
<dbReference type="PANTHER" id="PTHR22604:SF105">
    <property type="entry name" value="TRANS-1,2-DIHYDROBENZENE-1,2-DIOL DEHYDROGENASE"/>
    <property type="match status" value="1"/>
</dbReference>
<accession>A0ABR9I0S2</accession>
<dbReference type="Proteomes" id="UP000631670">
    <property type="component" value="Unassembled WGS sequence"/>
</dbReference>
<dbReference type="Gene3D" id="3.40.50.720">
    <property type="entry name" value="NAD(P)-binding Rossmann-like Domain"/>
    <property type="match status" value="1"/>
</dbReference>
<feature type="domain" description="Gfo/Idh/MocA-like oxidoreductase N-terminal" evidence="3">
    <location>
        <begin position="5"/>
        <end position="121"/>
    </location>
</feature>
<evidence type="ECO:0000259" key="3">
    <source>
        <dbReference type="Pfam" id="PF01408"/>
    </source>
</evidence>
<evidence type="ECO:0000313" key="5">
    <source>
        <dbReference type="EMBL" id="MBE1496791.1"/>
    </source>
</evidence>
<keyword evidence="6" id="KW-1185">Reference proteome</keyword>
<dbReference type="InterPro" id="IPR036291">
    <property type="entry name" value="NAD(P)-bd_dom_sf"/>
</dbReference>
<dbReference type="Pfam" id="PF01408">
    <property type="entry name" value="GFO_IDH_MocA"/>
    <property type="match status" value="1"/>
</dbReference>
<evidence type="ECO:0000259" key="4">
    <source>
        <dbReference type="Pfam" id="PF22725"/>
    </source>
</evidence>
<reference evidence="5 6" key="1">
    <citation type="submission" date="2020-10" db="EMBL/GenBank/DDBJ databases">
        <title>Sequencing the genomes of 1000 actinobacteria strains.</title>
        <authorList>
            <person name="Klenk H.-P."/>
        </authorList>
    </citation>
    <scope>NUCLEOTIDE SEQUENCE [LARGE SCALE GENOMIC DNA]</scope>
    <source>
        <strain evidence="5 6">DSM 44653</strain>
    </source>
</reference>
<dbReference type="SUPFAM" id="SSF55347">
    <property type="entry name" value="Glyceraldehyde-3-phosphate dehydrogenase-like, C-terminal domain"/>
    <property type="match status" value="1"/>
</dbReference>